<dbReference type="PROSITE" id="PS51188">
    <property type="entry name" value="ZF_CR"/>
    <property type="match status" value="1"/>
</dbReference>
<protein>
    <submittedName>
        <fullName evidence="11">Unannotated protein</fullName>
    </submittedName>
</protein>
<dbReference type="PANTHER" id="PTHR43096:SF48">
    <property type="entry name" value="CHAPERONE PROTEIN DNAJ"/>
    <property type="match status" value="1"/>
</dbReference>
<dbReference type="Pfam" id="PF00226">
    <property type="entry name" value="DnaJ"/>
    <property type="match status" value="1"/>
</dbReference>
<organism evidence="11">
    <name type="scientific">freshwater metagenome</name>
    <dbReference type="NCBI Taxonomy" id="449393"/>
    <lineage>
        <taxon>unclassified sequences</taxon>
        <taxon>metagenomes</taxon>
        <taxon>ecological metagenomes</taxon>
    </lineage>
</organism>
<evidence type="ECO:0000256" key="5">
    <source>
        <dbReference type="ARBA" id="ARBA00022771"/>
    </source>
</evidence>
<keyword evidence="8" id="KW-0143">Chaperone</keyword>
<evidence type="ECO:0000256" key="3">
    <source>
        <dbReference type="ARBA" id="ARBA00022723"/>
    </source>
</evidence>
<keyword evidence="4" id="KW-0677">Repeat</keyword>
<dbReference type="InterPro" id="IPR018253">
    <property type="entry name" value="DnaJ_domain_CS"/>
</dbReference>
<dbReference type="Pfam" id="PF00684">
    <property type="entry name" value="DnaJ_CXXCXGXG"/>
    <property type="match status" value="1"/>
</dbReference>
<dbReference type="CDD" id="cd10719">
    <property type="entry name" value="DnaJ_zf"/>
    <property type="match status" value="1"/>
</dbReference>
<dbReference type="InterPro" id="IPR001623">
    <property type="entry name" value="DnaJ_domain"/>
</dbReference>
<dbReference type="EMBL" id="CAEZSO010000160">
    <property type="protein sequence ID" value="CAB4547479.1"/>
    <property type="molecule type" value="Genomic_DNA"/>
</dbReference>
<dbReference type="PANTHER" id="PTHR43096">
    <property type="entry name" value="DNAJ HOMOLOG 1, MITOCHONDRIAL-RELATED"/>
    <property type="match status" value="1"/>
</dbReference>
<proteinExistence type="inferred from homology"/>
<dbReference type="Gene3D" id="2.10.230.10">
    <property type="entry name" value="Heat shock protein DnaJ, cysteine-rich domain"/>
    <property type="match status" value="1"/>
</dbReference>
<dbReference type="InterPro" id="IPR008971">
    <property type="entry name" value="HSP40/DnaJ_pept-bd"/>
</dbReference>
<feature type="domain" description="CR-type" evidence="10">
    <location>
        <begin position="128"/>
        <end position="210"/>
    </location>
</feature>
<dbReference type="InterPro" id="IPR002939">
    <property type="entry name" value="DnaJ_C"/>
</dbReference>
<keyword evidence="2" id="KW-0235">DNA replication</keyword>
<evidence type="ECO:0000259" key="9">
    <source>
        <dbReference type="PROSITE" id="PS50076"/>
    </source>
</evidence>
<gene>
    <name evidence="11" type="ORF">UFOPK1446_00814</name>
</gene>
<dbReference type="GO" id="GO:0042026">
    <property type="term" value="P:protein refolding"/>
    <property type="evidence" value="ECO:0007669"/>
    <property type="project" value="TreeGrafter"/>
</dbReference>
<dbReference type="SUPFAM" id="SSF49493">
    <property type="entry name" value="HSP40/DnaJ peptide-binding domain"/>
    <property type="match status" value="2"/>
</dbReference>
<keyword evidence="5" id="KW-0863">Zinc-finger</keyword>
<dbReference type="GO" id="GO:0009408">
    <property type="term" value="P:response to heat"/>
    <property type="evidence" value="ECO:0007669"/>
    <property type="project" value="InterPro"/>
</dbReference>
<dbReference type="SUPFAM" id="SSF46565">
    <property type="entry name" value="Chaperone J-domain"/>
    <property type="match status" value="1"/>
</dbReference>
<evidence type="ECO:0000256" key="1">
    <source>
        <dbReference type="ARBA" id="ARBA00022490"/>
    </source>
</evidence>
<dbReference type="AlphaFoldDB" id="A0A6J6CAF4"/>
<dbReference type="GO" id="GO:0005737">
    <property type="term" value="C:cytoplasm"/>
    <property type="evidence" value="ECO:0007669"/>
    <property type="project" value="TreeGrafter"/>
</dbReference>
<dbReference type="GO" id="GO:0008270">
    <property type="term" value="F:zinc ion binding"/>
    <property type="evidence" value="ECO:0007669"/>
    <property type="project" value="UniProtKB-KW"/>
</dbReference>
<dbReference type="FunFam" id="2.10.230.10:FF:000002">
    <property type="entry name" value="Molecular chaperone DnaJ"/>
    <property type="match status" value="1"/>
</dbReference>
<evidence type="ECO:0000256" key="7">
    <source>
        <dbReference type="ARBA" id="ARBA00023016"/>
    </source>
</evidence>
<reference evidence="11" key="1">
    <citation type="submission" date="2020-05" db="EMBL/GenBank/DDBJ databases">
        <authorList>
            <person name="Chiriac C."/>
            <person name="Salcher M."/>
            <person name="Ghai R."/>
            <person name="Kavagutti S V."/>
        </authorList>
    </citation>
    <scope>NUCLEOTIDE SEQUENCE</scope>
</reference>
<dbReference type="HAMAP" id="MF_01152">
    <property type="entry name" value="DnaJ"/>
    <property type="match status" value="1"/>
</dbReference>
<dbReference type="GO" id="GO:0006260">
    <property type="term" value="P:DNA replication"/>
    <property type="evidence" value="ECO:0007669"/>
    <property type="project" value="UniProtKB-KW"/>
</dbReference>
<dbReference type="NCBIfam" id="NF010871">
    <property type="entry name" value="PRK14278.1"/>
    <property type="match status" value="1"/>
</dbReference>
<keyword evidence="6" id="KW-0862">Zinc</keyword>
<evidence type="ECO:0000256" key="2">
    <source>
        <dbReference type="ARBA" id="ARBA00022705"/>
    </source>
</evidence>
<dbReference type="Gene3D" id="2.60.260.20">
    <property type="entry name" value="Urease metallochaperone UreE, N-terminal domain"/>
    <property type="match status" value="2"/>
</dbReference>
<evidence type="ECO:0000256" key="8">
    <source>
        <dbReference type="ARBA" id="ARBA00023186"/>
    </source>
</evidence>
<dbReference type="GO" id="GO:0051082">
    <property type="term" value="F:unfolded protein binding"/>
    <property type="evidence" value="ECO:0007669"/>
    <property type="project" value="InterPro"/>
</dbReference>
<dbReference type="PROSITE" id="PS00636">
    <property type="entry name" value="DNAJ_1"/>
    <property type="match status" value="1"/>
</dbReference>
<keyword evidence="3" id="KW-0479">Metal-binding</keyword>
<dbReference type="SUPFAM" id="SSF57938">
    <property type="entry name" value="DnaJ/Hsp40 cysteine-rich domain"/>
    <property type="match status" value="1"/>
</dbReference>
<dbReference type="Pfam" id="PF01556">
    <property type="entry name" value="DnaJ_C"/>
    <property type="match status" value="1"/>
</dbReference>
<dbReference type="FunFam" id="2.60.260.20:FF:000005">
    <property type="entry name" value="Chaperone protein dnaJ 1, mitochondrial"/>
    <property type="match status" value="1"/>
</dbReference>
<name>A0A6J6CAF4_9ZZZZ</name>
<dbReference type="PROSITE" id="PS50076">
    <property type="entry name" value="DNAJ_2"/>
    <property type="match status" value="1"/>
</dbReference>
<dbReference type="InterPro" id="IPR012724">
    <property type="entry name" value="DnaJ"/>
</dbReference>
<keyword evidence="7" id="KW-0346">Stress response</keyword>
<dbReference type="NCBIfam" id="NF008035">
    <property type="entry name" value="PRK10767.1"/>
    <property type="match status" value="1"/>
</dbReference>
<dbReference type="PRINTS" id="PR00625">
    <property type="entry name" value="JDOMAIN"/>
</dbReference>
<feature type="domain" description="J" evidence="9">
    <location>
        <begin position="4"/>
        <end position="68"/>
    </location>
</feature>
<evidence type="ECO:0000259" key="10">
    <source>
        <dbReference type="PROSITE" id="PS51188"/>
    </source>
</evidence>
<dbReference type="CDD" id="cd06257">
    <property type="entry name" value="DnaJ"/>
    <property type="match status" value="1"/>
</dbReference>
<dbReference type="Gene3D" id="1.10.287.110">
    <property type="entry name" value="DnaJ domain"/>
    <property type="match status" value="1"/>
</dbReference>
<evidence type="ECO:0000313" key="11">
    <source>
        <dbReference type="EMBL" id="CAB4547479.1"/>
    </source>
</evidence>
<dbReference type="CDD" id="cd10747">
    <property type="entry name" value="DnaJ_C"/>
    <property type="match status" value="1"/>
</dbReference>
<dbReference type="GO" id="GO:0031072">
    <property type="term" value="F:heat shock protein binding"/>
    <property type="evidence" value="ECO:0007669"/>
    <property type="project" value="InterPro"/>
</dbReference>
<keyword evidence="1" id="KW-0963">Cytoplasm</keyword>
<dbReference type="GO" id="GO:0005524">
    <property type="term" value="F:ATP binding"/>
    <property type="evidence" value="ECO:0007669"/>
    <property type="project" value="InterPro"/>
</dbReference>
<evidence type="ECO:0000256" key="4">
    <source>
        <dbReference type="ARBA" id="ARBA00022737"/>
    </source>
</evidence>
<dbReference type="InterPro" id="IPR036410">
    <property type="entry name" value="HSP_DnaJ_Cys-rich_dom_sf"/>
</dbReference>
<dbReference type="SMART" id="SM00271">
    <property type="entry name" value="DnaJ"/>
    <property type="match status" value="1"/>
</dbReference>
<accession>A0A6J6CAF4</accession>
<dbReference type="InterPro" id="IPR001305">
    <property type="entry name" value="HSP_DnaJ_Cys-rich_dom"/>
</dbReference>
<evidence type="ECO:0000256" key="6">
    <source>
        <dbReference type="ARBA" id="ARBA00022833"/>
    </source>
</evidence>
<sequence>MANDYYAVLGVSRDASADEIKRAYRRLARELHPDVNDDPNTQERFKEVAAAYEVLSDPDKRQMFDMGADPRAPRGGGGPGPGAGFGFDFTDIMDAFFGGQQRGPRTRTRRGQDALVRVEVQLQEAVFGAERELQLETAVRCPTCDGSCCAPGTSPLICDICNGRGSVQVMQRSLLGQVMTARQCSQCQGYGQTLPTPCAECSGEGRVLARRNVKVRIVAGVDTGTRIQLSGQAEAGPGGGPNGDLYVEVIVLPHEVFERHGGDLHARLKVPMTAAALGTTLELDTLDGLREVTLDSGTQSGQTVRIAGLGVPPLHGRGRGDIVVHIEVETPTRLEGKQRELMEEIARLRGEESVAPKLAPVVEPNKIFTKIKDVLTGR</sequence>
<dbReference type="InterPro" id="IPR036869">
    <property type="entry name" value="J_dom_sf"/>
</dbReference>